<organism evidence="2 3">
    <name type="scientific">Emericellopsis atlantica</name>
    <dbReference type="NCBI Taxonomy" id="2614577"/>
    <lineage>
        <taxon>Eukaryota</taxon>
        <taxon>Fungi</taxon>
        <taxon>Dikarya</taxon>
        <taxon>Ascomycota</taxon>
        <taxon>Pezizomycotina</taxon>
        <taxon>Sordariomycetes</taxon>
        <taxon>Hypocreomycetidae</taxon>
        <taxon>Hypocreales</taxon>
        <taxon>Bionectriaceae</taxon>
        <taxon>Emericellopsis</taxon>
    </lineage>
</organism>
<comment type="caution">
    <text evidence="2">The sequence shown here is derived from an EMBL/GenBank/DDBJ whole genome shotgun (WGS) entry which is preliminary data.</text>
</comment>
<dbReference type="RefSeq" id="XP_046114415.1">
    <property type="nucleotide sequence ID" value="XM_046264212.1"/>
</dbReference>
<dbReference type="GeneID" id="70295115"/>
<dbReference type="CDD" id="cd09917">
    <property type="entry name" value="F-box_SF"/>
    <property type="match status" value="1"/>
</dbReference>
<proteinExistence type="predicted"/>
<dbReference type="InterPro" id="IPR036047">
    <property type="entry name" value="F-box-like_dom_sf"/>
</dbReference>
<dbReference type="PROSITE" id="PS50181">
    <property type="entry name" value="FBOX"/>
    <property type="match status" value="1"/>
</dbReference>
<keyword evidence="3" id="KW-1185">Reference proteome</keyword>
<dbReference type="EMBL" id="MU251277">
    <property type="protein sequence ID" value="KAG9250491.1"/>
    <property type="molecule type" value="Genomic_DNA"/>
</dbReference>
<evidence type="ECO:0000259" key="1">
    <source>
        <dbReference type="PROSITE" id="PS50181"/>
    </source>
</evidence>
<sequence length="152" mass="17128">MDTLPSELVLEILTYLPPQSIKNIRIVSRSFHALVPAPDFSLLASFLDPETALSTIVAASKDLSRRPRSIWSPHCSVPKSVPLLPDFMNVLWVALTGRAPGKDVRVEDVRGVTGMDVTTRILQQALFRWVLYLSYRTETKIPHMWIIHPRAA</sequence>
<evidence type="ECO:0000313" key="3">
    <source>
        <dbReference type="Proteomes" id="UP000887229"/>
    </source>
</evidence>
<protein>
    <recommendedName>
        <fullName evidence="1">F-box domain-containing protein</fullName>
    </recommendedName>
</protein>
<dbReference type="OrthoDB" id="4986826at2759"/>
<feature type="domain" description="F-box" evidence="1">
    <location>
        <begin position="1"/>
        <end position="46"/>
    </location>
</feature>
<dbReference type="Gene3D" id="1.20.1280.50">
    <property type="match status" value="1"/>
</dbReference>
<reference evidence="2" key="1">
    <citation type="journal article" date="2021" name="IMA Fungus">
        <title>Genomic characterization of three marine fungi, including Emericellopsis atlantica sp. nov. with signatures of a generalist lifestyle and marine biomass degradation.</title>
        <authorList>
            <person name="Hagestad O.C."/>
            <person name="Hou L."/>
            <person name="Andersen J.H."/>
            <person name="Hansen E.H."/>
            <person name="Altermark B."/>
            <person name="Li C."/>
            <person name="Kuhnert E."/>
            <person name="Cox R.J."/>
            <person name="Crous P.W."/>
            <person name="Spatafora J.W."/>
            <person name="Lail K."/>
            <person name="Amirebrahimi M."/>
            <person name="Lipzen A."/>
            <person name="Pangilinan J."/>
            <person name="Andreopoulos W."/>
            <person name="Hayes R.D."/>
            <person name="Ng V."/>
            <person name="Grigoriev I.V."/>
            <person name="Jackson S.A."/>
            <person name="Sutton T.D.S."/>
            <person name="Dobson A.D.W."/>
            <person name="Rama T."/>
        </authorList>
    </citation>
    <scope>NUCLEOTIDE SEQUENCE</scope>
    <source>
        <strain evidence="2">TS7</strain>
    </source>
</reference>
<evidence type="ECO:0000313" key="2">
    <source>
        <dbReference type="EMBL" id="KAG9250491.1"/>
    </source>
</evidence>
<dbReference type="SUPFAM" id="SSF81383">
    <property type="entry name" value="F-box domain"/>
    <property type="match status" value="1"/>
</dbReference>
<dbReference type="InterPro" id="IPR001810">
    <property type="entry name" value="F-box_dom"/>
</dbReference>
<gene>
    <name evidence="2" type="ORF">F5Z01DRAFT_666191</name>
</gene>
<dbReference type="AlphaFoldDB" id="A0A9P7ZF02"/>
<dbReference type="Proteomes" id="UP000887229">
    <property type="component" value="Unassembled WGS sequence"/>
</dbReference>
<name>A0A9P7ZF02_9HYPO</name>
<dbReference type="SMART" id="SM00256">
    <property type="entry name" value="FBOX"/>
    <property type="match status" value="1"/>
</dbReference>
<dbReference type="Pfam" id="PF00646">
    <property type="entry name" value="F-box"/>
    <property type="match status" value="1"/>
</dbReference>
<accession>A0A9P7ZF02</accession>